<evidence type="ECO:0000256" key="8">
    <source>
        <dbReference type="PIRSR" id="PIRSR000724-2"/>
    </source>
</evidence>
<comment type="catalytic activity">
    <reaction evidence="1 9">
        <text>(2R)-3-phosphoglycerate + ATP = (2R)-3-phospho-glyceroyl phosphate + ADP</text>
        <dbReference type="Rhea" id="RHEA:14801"/>
        <dbReference type="ChEBI" id="CHEBI:30616"/>
        <dbReference type="ChEBI" id="CHEBI:57604"/>
        <dbReference type="ChEBI" id="CHEBI:58272"/>
        <dbReference type="ChEBI" id="CHEBI:456216"/>
        <dbReference type="EC" id="2.7.2.3"/>
    </reaction>
</comment>
<sequence>MTLRSVKEADVAGKRVLVRVDFNVDVVNGKVVDDFRIRAALPTLELLHKGEAKKIVLLSHLGRPQGRDPQFDLVPVEKHLRELTTVPFELHENLRFDVREEKNDPEFARQLAELGDLYVNDAFADSHREHTSIVGLAALLPSYAGLNLESEVEHLLQALSPSHPALAIIGGAKFETKEPLLQKLLSTYNKVLLGGVLGNDLLKARGLPVGTSLVAGVIAPTSLAGNERLLSPVDLIVVGEGKGGRTSQTGDVRASEKIVDIGPQTAEAWSKEIAGAQFVLWNGPMGVYEAGHTSGTDALATAITNSACRAVIGGGDTIAAIMKHTFDPEKVFLSTGGGAMLQFLIDGTLPGIEILKK</sequence>
<evidence type="ECO:0000313" key="10">
    <source>
        <dbReference type="EMBL" id="OGC80378.1"/>
    </source>
</evidence>
<feature type="binding site" evidence="8">
    <location>
        <begin position="314"/>
        <end position="317"/>
    </location>
    <ligand>
        <name>ATP</name>
        <dbReference type="ChEBI" id="CHEBI:30616"/>
    </ligand>
</feature>
<dbReference type="GO" id="GO:0043531">
    <property type="term" value="F:ADP binding"/>
    <property type="evidence" value="ECO:0007669"/>
    <property type="project" value="TreeGrafter"/>
</dbReference>
<dbReference type="GO" id="GO:0004618">
    <property type="term" value="F:phosphoglycerate kinase activity"/>
    <property type="evidence" value="ECO:0007669"/>
    <property type="project" value="UniProtKB-EC"/>
</dbReference>
<keyword evidence="3 9" id="KW-0808">Transferase</keyword>
<dbReference type="AlphaFoldDB" id="A0A1F4XFC6"/>
<reference evidence="10 11" key="1">
    <citation type="journal article" date="2016" name="Nat. Commun.">
        <title>Thousands of microbial genomes shed light on interconnected biogeochemical processes in an aquifer system.</title>
        <authorList>
            <person name="Anantharaman K."/>
            <person name="Brown C.T."/>
            <person name="Hug L.A."/>
            <person name="Sharon I."/>
            <person name="Castelle C.J."/>
            <person name="Probst A.J."/>
            <person name="Thomas B.C."/>
            <person name="Singh A."/>
            <person name="Wilkins M.J."/>
            <person name="Karaoz U."/>
            <person name="Brodie E.L."/>
            <person name="Williams K.H."/>
            <person name="Hubbard S.S."/>
            <person name="Banfield J.F."/>
        </authorList>
    </citation>
    <scope>NUCLEOTIDE SEQUENCE [LARGE SCALE GENOMIC DNA]</scope>
</reference>
<evidence type="ECO:0000256" key="4">
    <source>
        <dbReference type="ARBA" id="ARBA00022741"/>
    </source>
</evidence>
<name>A0A1F4XFC6_9BACT</name>
<keyword evidence="4" id="KW-0547">Nucleotide-binding</keyword>
<gene>
    <name evidence="10" type="ORF">A2943_01065</name>
</gene>
<dbReference type="SUPFAM" id="SSF53748">
    <property type="entry name" value="Phosphoglycerate kinase"/>
    <property type="match status" value="1"/>
</dbReference>
<dbReference type="Gene3D" id="3.40.50.1260">
    <property type="entry name" value="Phosphoglycerate kinase, N-terminal domain"/>
    <property type="match status" value="3"/>
</dbReference>
<protein>
    <recommendedName>
        <fullName evidence="2 9">Phosphoglycerate kinase</fullName>
        <ecNumber evidence="2 9">2.7.2.3</ecNumber>
    </recommendedName>
</protein>
<keyword evidence="5 9" id="KW-0418">Kinase</keyword>
<dbReference type="PANTHER" id="PTHR11406:SF23">
    <property type="entry name" value="PHOSPHOGLYCERATE KINASE 1, CHLOROPLASTIC-RELATED"/>
    <property type="match status" value="1"/>
</dbReference>
<dbReference type="PANTHER" id="PTHR11406">
    <property type="entry name" value="PHOSPHOGLYCERATE KINASE"/>
    <property type="match status" value="1"/>
</dbReference>
<feature type="binding site" evidence="8">
    <location>
        <position position="177"/>
    </location>
    <ligand>
        <name>ATP</name>
        <dbReference type="ChEBI" id="CHEBI:30616"/>
    </ligand>
</feature>
<dbReference type="InterPro" id="IPR036043">
    <property type="entry name" value="Phosphoglycerate_kinase_sf"/>
</dbReference>
<dbReference type="PRINTS" id="PR00477">
    <property type="entry name" value="PHGLYCKINASE"/>
</dbReference>
<evidence type="ECO:0000256" key="6">
    <source>
        <dbReference type="ARBA" id="ARBA00022840"/>
    </source>
</evidence>
<dbReference type="GO" id="GO:0005524">
    <property type="term" value="F:ATP binding"/>
    <property type="evidence" value="ECO:0007669"/>
    <property type="project" value="UniProtKB-KW"/>
</dbReference>
<organism evidence="10 11">
    <name type="scientific">Candidatus Adlerbacteria bacterium RIFCSPLOWO2_01_FULL_51_16</name>
    <dbReference type="NCBI Taxonomy" id="1797243"/>
    <lineage>
        <taxon>Bacteria</taxon>
        <taxon>Candidatus Adleribacteriota</taxon>
    </lineage>
</organism>
<feature type="binding site" evidence="7">
    <location>
        <position position="95"/>
    </location>
    <ligand>
        <name>(2R)-3-phosphoglycerate</name>
        <dbReference type="ChEBI" id="CHEBI:58272"/>
    </ligand>
</feature>
<dbReference type="EMBL" id="MEWX01000025">
    <property type="protein sequence ID" value="OGC80378.1"/>
    <property type="molecule type" value="Genomic_DNA"/>
</dbReference>
<evidence type="ECO:0000256" key="5">
    <source>
        <dbReference type="ARBA" id="ARBA00022777"/>
    </source>
</evidence>
<dbReference type="EC" id="2.7.2.3" evidence="2 9"/>
<feature type="binding site" evidence="7">
    <location>
        <position position="36"/>
    </location>
    <ligand>
        <name>(2R)-3-phosphoglycerate</name>
        <dbReference type="ChEBI" id="CHEBI:58272"/>
    </ligand>
</feature>
<evidence type="ECO:0000313" key="11">
    <source>
        <dbReference type="Proteomes" id="UP000176185"/>
    </source>
</evidence>
<dbReference type="Proteomes" id="UP000176185">
    <property type="component" value="Unassembled WGS sequence"/>
</dbReference>
<evidence type="ECO:0000256" key="2">
    <source>
        <dbReference type="ARBA" id="ARBA00013061"/>
    </source>
</evidence>
<evidence type="ECO:0000256" key="9">
    <source>
        <dbReference type="RuleBase" id="RU000532"/>
    </source>
</evidence>
<dbReference type="InterPro" id="IPR001576">
    <property type="entry name" value="Phosphoglycerate_kinase"/>
</dbReference>
<comment type="caution">
    <text evidence="10">The sequence shown here is derived from an EMBL/GenBank/DDBJ whole genome shotgun (WGS) entry which is preliminary data.</text>
</comment>
<feature type="binding site" evidence="7">
    <location>
        <begin position="21"/>
        <end position="23"/>
    </location>
    <ligand>
        <name>substrate</name>
    </ligand>
</feature>
<feature type="binding site" evidence="7">
    <location>
        <begin position="60"/>
        <end position="63"/>
    </location>
    <ligand>
        <name>substrate</name>
    </ligand>
</feature>
<dbReference type="GO" id="GO:0006094">
    <property type="term" value="P:gluconeogenesis"/>
    <property type="evidence" value="ECO:0007669"/>
    <property type="project" value="TreeGrafter"/>
</dbReference>
<proteinExistence type="inferred from homology"/>
<dbReference type="PIRSF" id="PIRSF000724">
    <property type="entry name" value="Pgk"/>
    <property type="match status" value="1"/>
</dbReference>
<evidence type="ECO:0000256" key="7">
    <source>
        <dbReference type="PIRSR" id="PIRSR000724-1"/>
    </source>
</evidence>
<evidence type="ECO:0000256" key="3">
    <source>
        <dbReference type="ARBA" id="ARBA00022679"/>
    </source>
</evidence>
<dbReference type="GO" id="GO:0006096">
    <property type="term" value="P:glycolytic process"/>
    <property type="evidence" value="ECO:0007669"/>
    <property type="project" value="InterPro"/>
</dbReference>
<keyword evidence="6 8" id="KW-0067">ATP-binding</keyword>
<dbReference type="InterPro" id="IPR015824">
    <property type="entry name" value="Phosphoglycerate_kinase_N"/>
</dbReference>
<dbReference type="STRING" id="1797243.A2943_01065"/>
<accession>A0A1F4XFC6</accession>
<feature type="binding site" evidence="7">
    <location>
        <position position="128"/>
    </location>
    <ligand>
        <name>(2R)-3-phosphoglycerate</name>
        <dbReference type="ChEBI" id="CHEBI:58272"/>
    </ligand>
</feature>
<dbReference type="GO" id="GO:0005829">
    <property type="term" value="C:cytosol"/>
    <property type="evidence" value="ECO:0007669"/>
    <property type="project" value="TreeGrafter"/>
</dbReference>
<comment type="similarity">
    <text evidence="9">Belongs to the phosphoglycerate kinase family.</text>
</comment>
<feature type="binding site" evidence="8">
    <location>
        <position position="289"/>
    </location>
    <ligand>
        <name>ATP</name>
        <dbReference type="ChEBI" id="CHEBI:30616"/>
    </ligand>
</feature>
<dbReference type="Pfam" id="PF00162">
    <property type="entry name" value="PGK"/>
    <property type="match status" value="1"/>
</dbReference>
<evidence type="ECO:0000256" key="1">
    <source>
        <dbReference type="ARBA" id="ARBA00000642"/>
    </source>
</evidence>